<dbReference type="GO" id="GO:0071555">
    <property type="term" value="P:cell wall organization"/>
    <property type="evidence" value="ECO:0007669"/>
    <property type="project" value="UniProtKB-KW"/>
</dbReference>
<reference evidence="11" key="1">
    <citation type="submission" date="2020-03" db="EMBL/GenBank/DDBJ databases">
        <title>A high-quality chromosome-level genome assembly of a woody plant with both climbing and erect habits, Rhamnella rubrinervis.</title>
        <authorList>
            <person name="Lu Z."/>
            <person name="Yang Y."/>
            <person name="Zhu X."/>
            <person name="Sun Y."/>
        </authorList>
    </citation>
    <scope>NUCLEOTIDE SEQUENCE</scope>
    <source>
        <strain evidence="11">BYM</strain>
        <tissue evidence="11">Leaf</tissue>
    </source>
</reference>
<keyword evidence="3" id="KW-0134">Cell wall</keyword>
<dbReference type="InterPro" id="IPR006626">
    <property type="entry name" value="PbH1"/>
</dbReference>
<evidence type="ECO:0000256" key="6">
    <source>
        <dbReference type="ARBA" id="ARBA00023295"/>
    </source>
</evidence>
<evidence type="ECO:0000256" key="10">
    <source>
        <dbReference type="SAM" id="MobiDB-lite"/>
    </source>
</evidence>
<dbReference type="GO" id="GO:0005975">
    <property type="term" value="P:carbohydrate metabolic process"/>
    <property type="evidence" value="ECO:0007669"/>
    <property type="project" value="InterPro"/>
</dbReference>
<dbReference type="OrthoDB" id="187139at2759"/>
<dbReference type="Proteomes" id="UP000796880">
    <property type="component" value="Unassembled WGS sequence"/>
</dbReference>
<accession>A0A8K0HQH5</accession>
<comment type="subcellular location">
    <subcellularLocation>
        <location evidence="1">Secreted</location>
        <location evidence="1">Cell wall</location>
    </subcellularLocation>
</comment>
<evidence type="ECO:0000256" key="8">
    <source>
        <dbReference type="PROSITE-ProRule" id="PRU10052"/>
    </source>
</evidence>
<dbReference type="Pfam" id="PF00295">
    <property type="entry name" value="Glyco_hydro_28"/>
    <property type="match status" value="2"/>
</dbReference>
<dbReference type="GO" id="GO:0004650">
    <property type="term" value="F:polygalacturonase activity"/>
    <property type="evidence" value="ECO:0007669"/>
    <property type="project" value="InterPro"/>
</dbReference>
<evidence type="ECO:0000256" key="7">
    <source>
        <dbReference type="ARBA" id="ARBA00023316"/>
    </source>
</evidence>
<comment type="similarity">
    <text evidence="2 9">Belongs to the glycosyl hydrolase 28 family.</text>
</comment>
<evidence type="ECO:0000256" key="1">
    <source>
        <dbReference type="ARBA" id="ARBA00004191"/>
    </source>
</evidence>
<keyword evidence="7" id="KW-0961">Cell wall biogenesis/degradation</keyword>
<feature type="active site" evidence="8">
    <location>
        <position position="361"/>
    </location>
</feature>
<evidence type="ECO:0000256" key="4">
    <source>
        <dbReference type="ARBA" id="ARBA00022525"/>
    </source>
</evidence>
<organism evidence="11 12">
    <name type="scientific">Rhamnella rubrinervis</name>
    <dbReference type="NCBI Taxonomy" id="2594499"/>
    <lineage>
        <taxon>Eukaryota</taxon>
        <taxon>Viridiplantae</taxon>
        <taxon>Streptophyta</taxon>
        <taxon>Embryophyta</taxon>
        <taxon>Tracheophyta</taxon>
        <taxon>Spermatophyta</taxon>
        <taxon>Magnoliopsida</taxon>
        <taxon>eudicotyledons</taxon>
        <taxon>Gunneridae</taxon>
        <taxon>Pentapetalae</taxon>
        <taxon>rosids</taxon>
        <taxon>fabids</taxon>
        <taxon>Rosales</taxon>
        <taxon>Rhamnaceae</taxon>
        <taxon>rhamnoid group</taxon>
        <taxon>Rhamneae</taxon>
        <taxon>Rhamnella</taxon>
    </lineage>
</organism>
<evidence type="ECO:0000313" key="12">
    <source>
        <dbReference type="Proteomes" id="UP000796880"/>
    </source>
</evidence>
<dbReference type="PANTHER" id="PTHR31375">
    <property type="match status" value="1"/>
</dbReference>
<evidence type="ECO:0000313" key="11">
    <source>
        <dbReference type="EMBL" id="KAF3456273.1"/>
    </source>
</evidence>
<evidence type="ECO:0000256" key="3">
    <source>
        <dbReference type="ARBA" id="ARBA00022512"/>
    </source>
</evidence>
<dbReference type="SUPFAM" id="SSF51126">
    <property type="entry name" value="Pectin lyase-like"/>
    <property type="match status" value="2"/>
</dbReference>
<proteinExistence type="inferred from homology"/>
<dbReference type="InterPro" id="IPR012334">
    <property type="entry name" value="Pectin_lyas_fold"/>
</dbReference>
<feature type="active site" evidence="8">
    <location>
        <position position="750"/>
    </location>
</feature>
<dbReference type="PROSITE" id="PS00502">
    <property type="entry name" value="POLYGALACTURONASE"/>
    <property type="match status" value="2"/>
</dbReference>
<sequence>MANQSDRLVKIGLEGFALIDEIYGPSRTRRLPATVAPEPQPHQAYLVASEGLNKQLRPHGLKVFNKSVTQVTHMKETTMVLNSHEAARKYGGIVYYYHYHDGHGGNGKPLVAFCEAKMPVPSGPDAFRGSRLGKHDVADPLAKIFNVLQFGAKPNGRSDNTQAFMKTWIAACHHKGKARVVIPQGVFKLGPVVFAGPCTATSPLVVQVSGTLKADTDISLYDSAVWFSFEDISGIVITGSGNFDGQGKIAWKYNDCKSNSDCVQLPASIKFDKVSNGVIKGITSTDSQGFHMSITQCQNIRVRHIHISAPDNSPNTDGIHISNSNNVRISKVVIGTGDDCIGMIKGSTNIAINKVTCGPGHGISVGSLGKYENEEDVYGITVKNCTFIGTENGIRIKSWPAGKTPSKASSMIYDDILMQNVRNPILIDQQYCPSGCGNTKPSLVKISNVHFINVRGTTITPDAVKFMCSPKYPCDNIHLHNINLKSTAPKPLGAELAPEPAAFDSPEPATSPPLGSAEHPGSPLATLEGSFDVTQYGAVADGKTDSSLAFLAAWDDACAHTGNPTLFIPNGTFYVGPVSFTGPCHNQQSLKVEIMGTLEAPSSFDDKSPDWVVFKNLHGIILSGGTRSNSNFDGQGAEAWSIAKCRKEGKCKIFPTSLKFSNVTNGTISNIALINSKAFHVGLHGCDNIVVSNISISAPWNSPNTDGIHVSLSSNISITYSTIGVGDDCVSIGPGSINISISNVNCGPGHGISVGSLGKTSNEKDVIGVSAQNCTINGTQNGIRVKTWPGSPASKATNLKFENIVMVNVSNPIIIDQEYCPSDTCNNTEPSLVKLTDIQIKNISGTYNSEFAVTLLCSSVAPCENLTLADISLSNTKPDSSQTGRFSVNGGLHGLDVLNSSF</sequence>
<dbReference type="InterPro" id="IPR011050">
    <property type="entry name" value="Pectin_lyase_fold/virulence"/>
</dbReference>
<gene>
    <name evidence="11" type="ORF">FNV43_RR00923</name>
</gene>
<dbReference type="Gene3D" id="2.160.20.10">
    <property type="entry name" value="Single-stranded right-handed beta-helix, Pectin lyase-like"/>
    <property type="match status" value="2"/>
</dbReference>
<evidence type="ECO:0000256" key="2">
    <source>
        <dbReference type="ARBA" id="ARBA00008834"/>
    </source>
</evidence>
<comment type="caution">
    <text evidence="11">The sequence shown here is derived from an EMBL/GenBank/DDBJ whole genome shotgun (WGS) entry which is preliminary data.</text>
</comment>
<keyword evidence="5 9" id="KW-0378">Hydrolase</keyword>
<keyword evidence="12" id="KW-1185">Reference proteome</keyword>
<dbReference type="AlphaFoldDB" id="A0A8K0HQH5"/>
<evidence type="ECO:0000256" key="9">
    <source>
        <dbReference type="RuleBase" id="RU361169"/>
    </source>
</evidence>
<dbReference type="InterPro" id="IPR000743">
    <property type="entry name" value="Glyco_hydro_28"/>
</dbReference>
<protein>
    <submittedName>
        <fullName evidence="11">Uncharacterized protein</fullName>
    </submittedName>
</protein>
<dbReference type="FunFam" id="2.160.20.10:FF:000004">
    <property type="entry name" value="Pectin lyase-like superfamily protein"/>
    <property type="match status" value="2"/>
</dbReference>
<feature type="region of interest" description="Disordered" evidence="10">
    <location>
        <begin position="490"/>
        <end position="522"/>
    </location>
</feature>
<keyword evidence="6 9" id="KW-0326">Glycosidase</keyword>
<feature type="compositionally biased region" description="Low complexity" evidence="10">
    <location>
        <begin position="490"/>
        <end position="502"/>
    </location>
</feature>
<dbReference type="EMBL" id="VOIH02000001">
    <property type="protein sequence ID" value="KAF3456273.1"/>
    <property type="molecule type" value="Genomic_DNA"/>
</dbReference>
<name>A0A8K0HQH5_9ROSA</name>
<keyword evidence="4" id="KW-0964">Secreted</keyword>
<dbReference type="SMART" id="SM00710">
    <property type="entry name" value="PbH1"/>
    <property type="match status" value="10"/>
</dbReference>
<evidence type="ECO:0000256" key="5">
    <source>
        <dbReference type="ARBA" id="ARBA00022801"/>
    </source>
</evidence>